<evidence type="ECO:0000256" key="3">
    <source>
        <dbReference type="SAM" id="MobiDB-lite"/>
    </source>
</evidence>
<dbReference type="InterPro" id="IPR018222">
    <property type="entry name" value="Nuclear_transport_factor_2_euk"/>
</dbReference>
<dbReference type="InterPro" id="IPR002075">
    <property type="entry name" value="NTF2_dom"/>
</dbReference>
<name>A0A2G2YD64_CAPAN</name>
<evidence type="ECO:0000313" key="7">
    <source>
        <dbReference type="EMBL" id="PHT67649.1"/>
    </source>
</evidence>
<dbReference type="STRING" id="4072.A0A2G2YD64"/>
<feature type="compositionally biased region" description="Polar residues" evidence="3">
    <location>
        <begin position="924"/>
        <end position="936"/>
    </location>
</feature>
<dbReference type="AlphaFoldDB" id="A0A2G2YD64"/>
<dbReference type="InterPro" id="IPR039539">
    <property type="entry name" value="Ras_GTPase_bind_prot"/>
</dbReference>
<feature type="region of interest" description="Disordered" evidence="3">
    <location>
        <begin position="272"/>
        <end position="302"/>
    </location>
</feature>
<dbReference type="PANTHER" id="PTHR10693:SF52">
    <property type="entry name" value="RAS GTPASE-ACTIVATING BINDING-LIKE PROTEIN"/>
    <property type="match status" value="1"/>
</dbReference>
<keyword evidence="4" id="KW-1133">Transmembrane helix</keyword>
<dbReference type="Proteomes" id="UP000222542">
    <property type="component" value="Unassembled WGS sequence"/>
</dbReference>
<gene>
    <name evidence="7" type="ORF">T459_27136</name>
</gene>
<feature type="domain" description="NTF2" evidence="6">
    <location>
        <begin position="13"/>
        <end position="128"/>
    </location>
</feature>
<feature type="region of interest" description="Disordered" evidence="3">
    <location>
        <begin position="217"/>
        <end position="245"/>
    </location>
</feature>
<dbReference type="Gene3D" id="3.30.70.330">
    <property type="match status" value="1"/>
</dbReference>
<protein>
    <recommendedName>
        <fullName evidence="9">NTF2 domain-containing protein</fullName>
    </recommendedName>
</protein>
<dbReference type="SUPFAM" id="SSF54427">
    <property type="entry name" value="NTF2-like"/>
    <property type="match status" value="1"/>
</dbReference>
<dbReference type="InterPro" id="IPR000504">
    <property type="entry name" value="RRM_dom"/>
</dbReference>
<evidence type="ECO:0000256" key="2">
    <source>
        <dbReference type="PROSITE-ProRule" id="PRU00176"/>
    </source>
</evidence>
<evidence type="ECO:0008006" key="9">
    <source>
        <dbReference type="Google" id="ProtNLM"/>
    </source>
</evidence>
<accession>A0A2G2YD64</accession>
<feature type="region of interest" description="Disordered" evidence="3">
    <location>
        <begin position="465"/>
        <end position="486"/>
    </location>
</feature>
<dbReference type="GO" id="GO:0005829">
    <property type="term" value="C:cytosol"/>
    <property type="evidence" value="ECO:0000318"/>
    <property type="project" value="GO_Central"/>
</dbReference>
<dbReference type="Gene3D" id="3.10.450.50">
    <property type="match status" value="1"/>
</dbReference>
<feature type="region of interest" description="Disordered" evidence="3">
    <location>
        <begin position="904"/>
        <end position="945"/>
    </location>
</feature>
<dbReference type="SMART" id="SM00360">
    <property type="entry name" value="RRM"/>
    <property type="match status" value="1"/>
</dbReference>
<evidence type="ECO:0000259" key="5">
    <source>
        <dbReference type="PROSITE" id="PS50102"/>
    </source>
</evidence>
<reference evidence="7 8" key="1">
    <citation type="journal article" date="2014" name="Nat. Genet.">
        <title>Genome sequence of the hot pepper provides insights into the evolution of pungency in Capsicum species.</title>
        <authorList>
            <person name="Kim S."/>
            <person name="Park M."/>
            <person name="Yeom S.I."/>
            <person name="Kim Y.M."/>
            <person name="Lee J.M."/>
            <person name="Lee H.A."/>
            <person name="Seo E."/>
            <person name="Choi J."/>
            <person name="Cheong K."/>
            <person name="Kim K.T."/>
            <person name="Jung K."/>
            <person name="Lee G.W."/>
            <person name="Oh S.K."/>
            <person name="Bae C."/>
            <person name="Kim S.B."/>
            <person name="Lee H.Y."/>
            <person name="Kim S.Y."/>
            <person name="Kim M.S."/>
            <person name="Kang B.C."/>
            <person name="Jo Y.D."/>
            <person name="Yang H.B."/>
            <person name="Jeong H.J."/>
            <person name="Kang W.H."/>
            <person name="Kwon J.K."/>
            <person name="Shin C."/>
            <person name="Lim J.Y."/>
            <person name="Park J.H."/>
            <person name="Huh J.H."/>
            <person name="Kim J.S."/>
            <person name="Kim B.D."/>
            <person name="Cohen O."/>
            <person name="Paran I."/>
            <person name="Suh M.C."/>
            <person name="Lee S.B."/>
            <person name="Kim Y.K."/>
            <person name="Shin Y."/>
            <person name="Noh S.J."/>
            <person name="Park J."/>
            <person name="Seo Y.S."/>
            <person name="Kwon S.Y."/>
            <person name="Kim H.A."/>
            <person name="Park J.M."/>
            <person name="Kim H.J."/>
            <person name="Choi S.B."/>
            <person name="Bosland P.W."/>
            <person name="Reeves G."/>
            <person name="Jo S.H."/>
            <person name="Lee B.W."/>
            <person name="Cho H.T."/>
            <person name="Choi H.S."/>
            <person name="Lee M.S."/>
            <person name="Yu Y."/>
            <person name="Do Choi Y."/>
            <person name="Park B.S."/>
            <person name="van Deynze A."/>
            <person name="Ashrafi H."/>
            <person name="Hill T."/>
            <person name="Kim W.T."/>
            <person name="Pai H.S."/>
            <person name="Ahn H.K."/>
            <person name="Yeam I."/>
            <person name="Giovannoni J.J."/>
            <person name="Rose J.K."/>
            <person name="Sorensen I."/>
            <person name="Lee S.J."/>
            <person name="Kim R.W."/>
            <person name="Choi I.Y."/>
            <person name="Choi B.S."/>
            <person name="Lim J.S."/>
            <person name="Lee Y.H."/>
            <person name="Choi D."/>
        </authorList>
    </citation>
    <scope>NUCLEOTIDE SEQUENCE [LARGE SCALE GENOMIC DNA]</scope>
    <source>
        <strain evidence="8">cv. CM334</strain>
    </source>
</reference>
<keyword evidence="1 2" id="KW-0694">RNA-binding</keyword>
<organism evidence="7 8">
    <name type="scientific">Capsicum annuum</name>
    <name type="common">Capsicum pepper</name>
    <dbReference type="NCBI Taxonomy" id="4072"/>
    <lineage>
        <taxon>Eukaryota</taxon>
        <taxon>Viridiplantae</taxon>
        <taxon>Streptophyta</taxon>
        <taxon>Embryophyta</taxon>
        <taxon>Tracheophyta</taxon>
        <taxon>Spermatophyta</taxon>
        <taxon>Magnoliopsida</taxon>
        <taxon>eudicotyledons</taxon>
        <taxon>Gunneridae</taxon>
        <taxon>Pentapetalae</taxon>
        <taxon>asterids</taxon>
        <taxon>lamiids</taxon>
        <taxon>Solanales</taxon>
        <taxon>Solanaceae</taxon>
        <taxon>Solanoideae</taxon>
        <taxon>Capsiceae</taxon>
        <taxon>Capsicum</taxon>
    </lineage>
</organism>
<evidence type="ECO:0000259" key="6">
    <source>
        <dbReference type="PROSITE" id="PS50177"/>
    </source>
</evidence>
<dbReference type="GO" id="GO:0003729">
    <property type="term" value="F:mRNA binding"/>
    <property type="evidence" value="ECO:0000318"/>
    <property type="project" value="GO_Central"/>
</dbReference>
<reference evidence="7 8" key="2">
    <citation type="journal article" date="2017" name="Genome Biol.">
        <title>New reference genome sequences of hot pepper reveal the massive evolution of plant disease-resistance genes by retroduplication.</title>
        <authorList>
            <person name="Kim S."/>
            <person name="Park J."/>
            <person name="Yeom S.I."/>
            <person name="Kim Y.M."/>
            <person name="Seo E."/>
            <person name="Kim K.T."/>
            <person name="Kim M.S."/>
            <person name="Lee J.M."/>
            <person name="Cheong K."/>
            <person name="Shin H.S."/>
            <person name="Kim S.B."/>
            <person name="Han K."/>
            <person name="Lee J."/>
            <person name="Park M."/>
            <person name="Lee H.A."/>
            <person name="Lee H.Y."/>
            <person name="Lee Y."/>
            <person name="Oh S."/>
            <person name="Lee J.H."/>
            <person name="Choi E."/>
            <person name="Choi E."/>
            <person name="Lee S.E."/>
            <person name="Jeon J."/>
            <person name="Kim H."/>
            <person name="Choi G."/>
            <person name="Song H."/>
            <person name="Lee J."/>
            <person name="Lee S.C."/>
            <person name="Kwon J.K."/>
            <person name="Lee H.Y."/>
            <person name="Koo N."/>
            <person name="Hong Y."/>
            <person name="Kim R.W."/>
            <person name="Kang W.H."/>
            <person name="Huh J.H."/>
            <person name="Kang B.C."/>
            <person name="Yang T.J."/>
            <person name="Lee Y.H."/>
            <person name="Bennetzen J.L."/>
            <person name="Choi D."/>
        </authorList>
    </citation>
    <scope>NUCLEOTIDE SEQUENCE [LARGE SCALE GENOMIC DNA]</scope>
    <source>
        <strain evidence="8">cv. CM334</strain>
    </source>
</reference>
<sequence>MEARTINNSPEIVAFAFVDLYYRVLQKFTNQAHRFYKENSVLSWPFHREIESVKSSEEINEFIISSHFKDKKVEVINIDSQSSTGGGVLVLVTACLIEQDNLRKNFSQTFFLAPQENGYYVLNDIFRFVGVVESSALVDEKVDENALVAPLATESKVEDTIKEVFDNSETKVTKDDQVVQKPSLTSNEKEKFVAEMALVVQNEAPKLSYASIKEVSNNSETKVTTNDQVDQKPSLTSNDKEKSVVETAPVVQNEAPKLSYASIKEVSYNSETKVTTDDQVVQKPSLTSNGKEKSVAETSPVVQNEALKPNYASMMKQGRSSPSANTPYKNVRVVAEDGLLSTPKRSEASGLVQALTSSPSCVSKAATASTNVAQGQYKSIYIGGLPTNTTRSDLYAIVKEFGLIDIQDVQLKIYEDGYCVGFVHFQDEISAKKAVQTRYITVKGREVYIRYKRLNKGRGDRSISLSYGGRFPNSGSESQRRHQNSDGHKGEALSLILLSVVLNLSLCKPSDDTFRIIWTEFRHELWSKTNLYLRLTMKLITYQSSDDLSGMSSATLLFYLLQISTLLLPSLLVLLHLGFYYDNRKAVQATSVKKGWDIFQLDVKNAFLHDGLQEEVYMEVPPGLGVESPSLGKTLRSLNSKAALHLLRRSVSSYIVLLGNSPVSWKSKKQKTVSLSSAEVEYRALMKVTVELVRLSRLLEELSVPLPSPIKMYCHYQSALHIARTLVFHERTKHIEVDCYFSTNDFIILSHIKDKIVEVINIDSRSSAGGGVLVASKINNTIREVSDNSETKVTTDDQVVQKSSLTSNEKEKSVVEMVSVIQNEASKLSYASMVSHTFEMKQGRSSPPTNTSYKNVRVVADDGLLSTPKIPRASSPVQALTSSSSGVFKAVTVSTNFAQGNVNDDFRCHGERANSPSHRGRFHNSGSESRSRPQNSDGHKGKSQPALARDFSYISFHGRLPTYDLNLEPQGMDQFIGTATGVGLGLVVVQLILYFIYCLNKITFAADESIWMGKWHNNNVKTYHDGKQSNFHEHNQHSNQPELVAVSNLTKKNDKS</sequence>
<dbReference type="Pfam" id="PF00076">
    <property type="entry name" value="RRM_1"/>
    <property type="match status" value="1"/>
</dbReference>
<dbReference type="Gramene" id="PHT67649">
    <property type="protein sequence ID" value="PHT67649"/>
    <property type="gene ID" value="T459_27136"/>
</dbReference>
<feature type="compositionally biased region" description="Polar residues" evidence="3">
    <location>
        <begin position="217"/>
        <end position="237"/>
    </location>
</feature>
<dbReference type="PROSITE" id="PS50177">
    <property type="entry name" value="NTF2_DOMAIN"/>
    <property type="match status" value="1"/>
</dbReference>
<dbReference type="InterPro" id="IPR035979">
    <property type="entry name" value="RBD_domain_sf"/>
</dbReference>
<dbReference type="EMBL" id="AYRZ02000011">
    <property type="protein sequence ID" value="PHT67649.1"/>
    <property type="molecule type" value="Genomic_DNA"/>
</dbReference>
<dbReference type="Pfam" id="PF02136">
    <property type="entry name" value="NTF2"/>
    <property type="match status" value="1"/>
</dbReference>
<dbReference type="PANTHER" id="PTHR10693">
    <property type="entry name" value="RAS GTPASE-ACTIVATING PROTEIN-BINDING PROTEIN"/>
    <property type="match status" value="1"/>
</dbReference>
<proteinExistence type="predicted"/>
<feature type="domain" description="RRM" evidence="5">
    <location>
        <begin position="378"/>
        <end position="470"/>
    </location>
</feature>
<keyword evidence="4" id="KW-0812">Transmembrane</keyword>
<dbReference type="CDD" id="cd00590">
    <property type="entry name" value="RRM_SF"/>
    <property type="match status" value="1"/>
</dbReference>
<dbReference type="SUPFAM" id="SSF54928">
    <property type="entry name" value="RNA-binding domain, RBD"/>
    <property type="match status" value="1"/>
</dbReference>
<comment type="caution">
    <text evidence="7">The sequence shown here is derived from an EMBL/GenBank/DDBJ whole genome shotgun (WGS) entry which is preliminary data.</text>
</comment>
<feature type="transmembrane region" description="Helical" evidence="4">
    <location>
        <begin position="975"/>
        <end position="997"/>
    </location>
</feature>
<evidence type="ECO:0000256" key="4">
    <source>
        <dbReference type="SAM" id="Phobius"/>
    </source>
</evidence>
<evidence type="ECO:0000313" key="8">
    <source>
        <dbReference type="Proteomes" id="UP000222542"/>
    </source>
</evidence>
<dbReference type="CDD" id="cd00780">
    <property type="entry name" value="NTF2"/>
    <property type="match status" value="1"/>
</dbReference>
<dbReference type="InterPro" id="IPR012677">
    <property type="entry name" value="Nucleotide-bd_a/b_plait_sf"/>
</dbReference>
<feature type="compositionally biased region" description="Polar residues" evidence="3">
    <location>
        <begin position="272"/>
        <end position="289"/>
    </location>
</feature>
<dbReference type="CDD" id="cd09272">
    <property type="entry name" value="RNase_HI_RT_Ty1"/>
    <property type="match status" value="1"/>
</dbReference>
<keyword evidence="8" id="KW-1185">Reference proteome</keyword>
<evidence type="ECO:0000256" key="1">
    <source>
        <dbReference type="ARBA" id="ARBA00022884"/>
    </source>
</evidence>
<keyword evidence="4" id="KW-0472">Membrane</keyword>
<dbReference type="InterPro" id="IPR032710">
    <property type="entry name" value="NTF2-like_dom_sf"/>
</dbReference>
<dbReference type="PROSITE" id="PS50102">
    <property type="entry name" value="RRM"/>
    <property type="match status" value="1"/>
</dbReference>